<dbReference type="AlphaFoldDB" id="A0A7W6EUV1"/>
<dbReference type="Pfam" id="PF13577">
    <property type="entry name" value="SnoaL_4"/>
    <property type="match status" value="1"/>
</dbReference>
<evidence type="ECO:0000313" key="3">
    <source>
        <dbReference type="Proteomes" id="UP000562395"/>
    </source>
</evidence>
<dbReference type="Proteomes" id="UP000562395">
    <property type="component" value="Unassembled WGS sequence"/>
</dbReference>
<dbReference type="RefSeq" id="WP_183611528.1">
    <property type="nucleotide sequence ID" value="NZ_JACICY010000001.1"/>
</dbReference>
<sequence length="247" mass="28807">MSDNIQTSALVSRLNDLEQRLTVREDELDIRKLQHLYGYLIDKCMYNETVDLFTDDGEVRFFGGIWKGKEGVRRLYVERFQKRFTYGNNGPIDGFLLDHPQMQDIINVQPGGEIALGRARSMMQAGRHKDYEGDAPHLKARQWWEGGIYENTYKKVDGVWRMHVLNYMPIWHGDFESGWANTPPEYVPFPKVTYPTDPTGPDELITDHWLWPTHKVNAFHMKHPVTGEAMIPQRWQGDIDRENAKKG</sequence>
<accession>A0A7W6EUV1</accession>
<gene>
    <name evidence="2" type="ORF">GGQ88_000535</name>
</gene>
<dbReference type="EMBL" id="JACICY010000001">
    <property type="protein sequence ID" value="MBB3859295.1"/>
    <property type="molecule type" value="Genomic_DNA"/>
</dbReference>
<protein>
    <submittedName>
        <fullName evidence="2">Carotenoid cleavage dioxygenase</fullName>
    </submittedName>
</protein>
<dbReference type="InterPro" id="IPR037401">
    <property type="entry name" value="SnoaL-like"/>
</dbReference>
<proteinExistence type="predicted"/>
<name>A0A7W6EUV1_9SPHN</name>
<feature type="domain" description="SnoaL-like" evidence="1">
    <location>
        <begin position="25"/>
        <end position="164"/>
    </location>
</feature>
<evidence type="ECO:0000313" key="2">
    <source>
        <dbReference type="EMBL" id="MBB3859295.1"/>
    </source>
</evidence>
<evidence type="ECO:0000259" key="1">
    <source>
        <dbReference type="Pfam" id="PF13577"/>
    </source>
</evidence>
<dbReference type="Gene3D" id="3.10.450.50">
    <property type="match status" value="1"/>
</dbReference>
<dbReference type="SUPFAM" id="SSF54427">
    <property type="entry name" value="NTF2-like"/>
    <property type="match status" value="1"/>
</dbReference>
<comment type="caution">
    <text evidence="2">The sequence shown here is derived from an EMBL/GenBank/DDBJ whole genome shotgun (WGS) entry which is preliminary data.</text>
</comment>
<organism evidence="2 3">
    <name type="scientific">Novosphingobium hassiacum</name>
    <dbReference type="NCBI Taxonomy" id="173676"/>
    <lineage>
        <taxon>Bacteria</taxon>
        <taxon>Pseudomonadati</taxon>
        <taxon>Pseudomonadota</taxon>
        <taxon>Alphaproteobacteria</taxon>
        <taxon>Sphingomonadales</taxon>
        <taxon>Sphingomonadaceae</taxon>
        <taxon>Novosphingobium</taxon>
    </lineage>
</organism>
<keyword evidence="3" id="KW-1185">Reference proteome</keyword>
<keyword evidence="2" id="KW-0560">Oxidoreductase</keyword>
<keyword evidence="2" id="KW-0223">Dioxygenase</keyword>
<dbReference type="GO" id="GO:0051213">
    <property type="term" value="F:dioxygenase activity"/>
    <property type="evidence" value="ECO:0007669"/>
    <property type="project" value="UniProtKB-KW"/>
</dbReference>
<dbReference type="InterPro" id="IPR032710">
    <property type="entry name" value="NTF2-like_dom_sf"/>
</dbReference>
<reference evidence="2 3" key="1">
    <citation type="submission" date="2020-08" db="EMBL/GenBank/DDBJ databases">
        <title>Genomic Encyclopedia of Type Strains, Phase IV (KMG-IV): sequencing the most valuable type-strain genomes for metagenomic binning, comparative biology and taxonomic classification.</title>
        <authorList>
            <person name="Goeker M."/>
        </authorList>
    </citation>
    <scope>NUCLEOTIDE SEQUENCE [LARGE SCALE GENOMIC DNA]</scope>
    <source>
        <strain evidence="2 3">DSM 14552</strain>
    </source>
</reference>